<dbReference type="Pfam" id="PF13458">
    <property type="entry name" value="Peripla_BP_6"/>
    <property type="match status" value="1"/>
</dbReference>
<dbReference type="InterPro" id="IPR000792">
    <property type="entry name" value="Tscrpt_reg_LuxR_C"/>
</dbReference>
<dbReference type="InterPro" id="IPR028082">
    <property type="entry name" value="Peripla_BP_I"/>
</dbReference>
<dbReference type="Pfam" id="PF00196">
    <property type="entry name" value="GerE"/>
    <property type="match status" value="1"/>
</dbReference>
<evidence type="ECO:0000256" key="1">
    <source>
        <dbReference type="ARBA" id="ARBA00010062"/>
    </source>
</evidence>
<dbReference type="PROSITE" id="PS00622">
    <property type="entry name" value="HTH_LUXR_1"/>
    <property type="match status" value="1"/>
</dbReference>
<dbReference type="Gene3D" id="3.40.50.2300">
    <property type="match status" value="2"/>
</dbReference>
<evidence type="ECO:0000256" key="5">
    <source>
        <dbReference type="ARBA" id="ARBA00023163"/>
    </source>
</evidence>
<evidence type="ECO:0000259" key="6">
    <source>
        <dbReference type="PROSITE" id="PS50043"/>
    </source>
</evidence>
<dbReference type="PANTHER" id="PTHR44688:SF16">
    <property type="entry name" value="DNA-BINDING TRANSCRIPTIONAL ACTIVATOR DEVR_DOSR"/>
    <property type="match status" value="1"/>
</dbReference>
<protein>
    <submittedName>
        <fullName evidence="7">ABC transporter substrate-binding protein</fullName>
    </submittedName>
</protein>
<dbReference type="InterPro" id="IPR028081">
    <property type="entry name" value="Leu-bd"/>
</dbReference>
<dbReference type="PANTHER" id="PTHR44688">
    <property type="entry name" value="DNA-BINDING TRANSCRIPTIONAL ACTIVATOR DEVR_DOSR"/>
    <property type="match status" value="1"/>
</dbReference>
<proteinExistence type="inferred from homology"/>
<evidence type="ECO:0000256" key="2">
    <source>
        <dbReference type="ARBA" id="ARBA00022729"/>
    </source>
</evidence>
<keyword evidence="4" id="KW-0238">DNA-binding</keyword>
<dbReference type="SUPFAM" id="SSF46894">
    <property type="entry name" value="C-terminal effector domain of the bipartite response regulators"/>
    <property type="match status" value="1"/>
</dbReference>
<dbReference type="RefSeq" id="WP_081733262.1">
    <property type="nucleotide sequence ID" value="NZ_JBBMFV010000004.1"/>
</dbReference>
<dbReference type="PROSITE" id="PS50043">
    <property type="entry name" value="HTH_LUXR_2"/>
    <property type="match status" value="1"/>
</dbReference>
<name>A0ABV0GXH4_PAENI</name>
<organism evidence="7 8">
    <name type="scientific">Paenarthrobacter nicotinovorans</name>
    <name type="common">Arthrobacter nicotinovorans</name>
    <dbReference type="NCBI Taxonomy" id="29320"/>
    <lineage>
        <taxon>Bacteria</taxon>
        <taxon>Bacillati</taxon>
        <taxon>Actinomycetota</taxon>
        <taxon>Actinomycetes</taxon>
        <taxon>Micrococcales</taxon>
        <taxon>Micrococcaceae</taxon>
        <taxon>Paenarthrobacter</taxon>
    </lineage>
</organism>
<sequence>MMDRRTCAPLPAKTDHQIIVWDVDNTQTTSPGFFAARASLVDYAVRALNNKVSHVSFLFVDGRHVRRIRIETAVGHRLSTVLTAESTPPPFGLTVRELEVASCVAGGLSNPEIAELFHCARRTVATHIEHILTKLNVASRAAVAALIAAANAYVAPLCTTRIELPEDLRQVLLTQVAERRGPASLQRAASMRPIRLASIFPEGIAGRHDVGSMRRGSELAVARLNRIGGVNGRPVEHVAIETSAESLARVVGNMQDIDMDAFTLGNFPLPAASAALHVASRSGTPLLHGMVNPALSHDVMENSTILGNTFQVCATEIAYLSGFSRTLSMFVDTGQWEPPGKSVALVVRQSSLARASVEDLQREVENSGWKVGLVITVDDSEPNLAKVAAEVSLARPAAAYISVFPERDLEAFIGGLKTHGSPPLVYTAWSPTVPNFAARLGRLAEGLVWSTVIGTYDDPVSAPFRKLYTATYAQDPGSGGAAMHFDMVNVLASAWSQVNAPWDFEVVKAALRDTVYRGAAGPYYFGGAGQRALSFPDDTLDASLGHMHLVHQIQGGLSKLIGPPPLASHKFVALEPDHKP</sequence>
<accession>A0ABV0GXH4</accession>
<evidence type="ECO:0000256" key="4">
    <source>
        <dbReference type="ARBA" id="ARBA00023125"/>
    </source>
</evidence>
<dbReference type="Gene3D" id="1.10.10.10">
    <property type="entry name" value="Winged helix-like DNA-binding domain superfamily/Winged helix DNA-binding domain"/>
    <property type="match status" value="1"/>
</dbReference>
<keyword evidence="2" id="KW-0732">Signal</keyword>
<dbReference type="EMBL" id="JBBMFV010000004">
    <property type="protein sequence ID" value="MEO3943341.1"/>
    <property type="molecule type" value="Genomic_DNA"/>
</dbReference>
<keyword evidence="3" id="KW-0805">Transcription regulation</keyword>
<dbReference type="InterPro" id="IPR016032">
    <property type="entry name" value="Sig_transdc_resp-reg_C-effctor"/>
</dbReference>
<dbReference type="SMART" id="SM00421">
    <property type="entry name" value="HTH_LUXR"/>
    <property type="match status" value="1"/>
</dbReference>
<reference evidence="7 8" key="1">
    <citation type="journal article" date="2024" name="Appl. Microbiol. Biotechnol.">
        <title>Biosynthetic gene clusters with biotechnological applications in novel Antarctic isolates from Actinomycetota.</title>
        <authorList>
            <person name="Bruna P."/>
            <person name="Nunez-Montero K."/>
            <person name="Contreras M.J."/>
            <person name="Leal K."/>
            <person name="Garcia M."/>
            <person name="Abanto M."/>
            <person name="Barrientos L."/>
        </authorList>
    </citation>
    <scope>NUCLEOTIDE SEQUENCE [LARGE SCALE GENOMIC DNA]</scope>
    <source>
        <strain evidence="7 8">Se16.17</strain>
    </source>
</reference>
<gene>
    <name evidence="7" type="ORF">V3C41_19895</name>
</gene>
<evidence type="ECO:0000313" key="8">
    <source>
        <dbReference type="Proteomes" id="UP001448614"/>
    </source>
</evidence>
<keyword evidence="5" id="KW-0804">Transcription</keyword>
<evidence type="ECO:0000313" key="7">
    <source>
        <dbReference type="EMBL" id="MEO3943341.1"/>
    </source>
</evidence>
<evidence type="ECO:0000256" key="3">
    <source>
        <dbReference type="ARBA" id="ARBA00023015"/>
    </source>
</evidence>
<dbReference type="SUPFAM" id="SSF53822">
    <property type="entry name" value="Periplasmic binding protein-like I"/>
    <property type="match status" value="1"/>
</dbReference>
<comment type="similarity">
    <text evidence="1">Belongs to the leucine-binding protein family.</text>
</comment>
<keyword evidence="8" id="KW-1185">Reference proteome</keyword>
<dbReference type="InterPro" id="IPR036388">
    <property type="entry name" value="WH-like_DNA-bd_sf"/>
</dbReference>
<feature type="domain" description="HTH luxR-type" evidence="6">
    <location>
        <begin position="86"/>
        <end position="151"/>
    </location>
</feature>
<dbReference type="CDD" id="cd06170">
    <property type="entry name" value="LuxR_C_like"/>
    <property type="match status" value="1"/>
</dbReference>
<comment type="caution">
    <text evidence="7">The sequence shown here is derived from an EMBL/GenBank/DDBJ whole genome shotgun (WGS) entry which is preliminary data.</text>
</comment>
<dbReference type="PRINTS" id="PR00038">
    <property type="entry name" value="HTHLUXR"/>
</dbReference>
<dbReference type="Proteomes" id="UP001448614">
    <property type="component" value="Unassembled WGS sequence"/>
</dbReference>